<dbReference type="OrthoDB" id="3218112at2759"/>
<dbReference type="STRING" id="578458.D8PYS3"/>
<dbReference type="KEGG" id="scm:SCHCO_02614009"/>
<evidence type="ECO:0000313" key="3">
    <source>
        <dbReference type="EMBL" id="EFI99307.1"/>
    </source>
</evidence>
<gene>
    <name evidence="3" type="ORF">SCHCODRAFT_106486</name>
</gene>
<dbReference type="AlphaFoldDB" id="D8PYS3"/>
<feature type="region of interest" description="Disordered" evidence="1">
    <location>
        <begin position="1"/>
        <end position="23"/>
    </location>
</feature>
<evidence type="ECO:0000313" key="4">
    <source>
        <dbReference type="Proteomes" id="UP000007431"/>
    </source>
</evidence>
<dbReference type="eggNOG" id="ENOG502R0UP">
    <property type="taxonomic scope" value="Eukaryota"/>
</dbReference>
<dbReference type="InterPro" id="IPR011333">
    <property type="entry name" value="SKP1/BTB/POZ_sf"/>
</dbReference>
<accession>D8PYS3</accession>
<proteinExistence type="predicted"/>
<dbReference type="PROSITE" id="PS50097">
    <property type="entry name" value="BTB"/>
    <property type="match status" value="1"/>
</dbReference>
<evidence type="ECO:0000256" key="1">
    <source>
        <dbReference type="SAM" id="MobiDB-lite"/>
    </source>
</evidence>
<dbReference type="VEuPathDB" id="FungiDB:SCHCODRAFT_02614009"/>
<feature type="domain" description="BTB" evidence="2">
    <location>
        <begin position="36"/>
        <end position="101"/>
    </location>
</feature>
<dbReference type="Gene3D" id="3.30.710.10">
    <property type="entry name" value="Potassium Channel Kv1.1, Chain A"/>
    <property type="match status" value="1"/>
</dbReference>
<dbReference type="Proteomes" id="UP000007431">
    <property type="component" value="Unassembled WGS sequence"/>
</dbReference>
<dbReference type="InParanoid" id="D8PYS3"/>
<dbReference type="SUPFAM" id="SSF54695">
    <property type="entry name" value="POZ domain"/>
    <property type="match status" value="1"/>
</dbReference>
<dbReference type="EMBL" id="GL377304">
    <property type="protein sequence ID" value="EFI99307.1"/>
    <property type="molecule type" value="Genomic_DNA"/>
</dbReference>
<reference evidence="3 4" key="1">
    <citation type="journal article" date="2010" name="Nat. Biotechnol.">
        <title>Genome sequence of the model mushroom Schizophyllum commune.</title>
        <authorList>
            <person name="Ohm R.A."/>
            <person name="de Jong J.F."/>
            <person name="Lugones L.G."/>
            <person name="Aerts A."/>
            <person name="Kothe E."/>
            <person name="Stajich J.E."/>
            <person name="de Vries R.P."/>
            <person name="Record E."/>
            <person name="Levasseur A."/>
            <person name="Baker S.E."/>
            <person name="Bartholomew K.A."/>
            <person name="Coutinho P.M."/>
            <person name="Erdmann S."/>
            <person name="Fowler T.J."/>
            <person name="Gathman A.C."/>
            <person name="Lombard V."/>
            <person name="Henrissat B."/>
            <person name="Knabe N."/>
            <person name="Kuees U."/>
            <person name="Lilly W.W."/>
            <person name="Lindquist E."/>
            <person name="Lucas S."/>
            <person name="Magnuson J.K."/>
            <person name="Piumi F."/>
            <person name="Raudaskoski M."/>
            <person name="Salamov A."/>
            <person name="Schmutz J."/>
            <person name="Schwarze F.W.M.R."/>
            <person name="vanKuyk P.A."/>
            <person name="Horton J.S."/>
            <person name="Grigoriev I.V."/>
            <person name="Woesten H.A.B."/>
        </authorList>
    </citation>
    <scope>NUCLEOTIDE SEQUENCE [LARGE SCALE GENOMIC DNA]</scope>
    <source>
        <strain evidence="4">H4-8 / FGSC 9210</strain>
    </source>
</reference>
<organism evidence="4">
    <name type="scientific">Schizophyllum commune (strain H4-8 / FGSC 9210)</name>
    <name type="common">Split gill fungus</name>
    <dbReference type="NCBI Taxonomy" id="578458"/>
    <lineage>
        <taxon>Eukaryota</taxon>
        <taxon>Fungi</taxon>
        <taxon>Dikarya</taxon>
        <taxon>Basidiomycota</taxon>
        <taxon>Agaricomycotina</taxon>
        <taxon>Agaricomycetes</taxon>
        <taxon>Agaricomycetidae</taxon>
        <taxon>Agaricales</taxon>
        <taxon>Schizophyllaceae</taxon>
        <taxon>Schizophyllum</taxon>
    </lineage>
</organism>
<dbReference type="InterPro" id="IPR000210">
    <property type="entry name" value="BTB/POZ_dom"/>
</dbReference>
<feature type="non-terminal residue" evidence="3">
    <location>
        <position position="328"/>
    </location>
</feature>
<dbReference type="RefSeq" id="XP_003034210.1">
    <property type="nucleotide sequence ID" value="XM_003034164.1"/>
</dbReference>
<dbReference type="GeneID" id="9586210"/>
<name>D8PYS3_SCHCM</name>
<dbReference type="HOGENOM" id="CLU_033082_5_0_1"/>
<dbReference type="Pfam" id="PF00651">
    <property type="entry name" value="BTB"/>
    <property type="match status" value="1"/>
</dbReference>
<keyword evidence="4" id="KW-1185">Reference proteome</keyword>
<dbReference type="OMA" id="CAQCKEM"/>
<protein>
    <recommendedName>
        <fullName evidence="2">BTB domain-containing protein</fullName>
    </recommendedName>
</protein>
<sequence>MASCPPPGKRARTDDLDASMPPSKAVRHSKHWYRDGSIVLHVENVLFRVHQTLLEVHSEVFRDMSTASQPDGNHMLDGCHVVRLTGDRCEDWVLMLDSLYDAISYCNLADKRLDDTKLRAVSAVLRLATKYRMPTHREKSLKTLSTHFPNRNHFEISPLDAPMLDSTYDIIKLARESNAPTLLPFAFLYISCMREPRHIVHSEKLGAEDKIRILHGILQLVRMQRTEVYHSVDQFRRSVACTASCTLPTYLLPWYGDDADELYWVADGETHKDRVKHSDLQSHLCQTCYETVLEEVTEGEQKMWEATPSIFDLGKSWDDLRQMQNYDT</sequence>
<evidence type="ECO:0000259" key="2">
    <source>
        <dbReference type="PROSITE" id="PS50097"/>
    </source>
</evidence>
<dbReference type="CDD" id="cd18186">
    <property type="entry name" value="BTB_POZ_ZBTB_KLHL-like"/>
    <property type="match status" value="1"/>
</dbReference>